<dbReference type="AlphaFoldDB" id="A0A285PAP8"/>
<dbReference type="EMBL" id="OBEJ01000009">
    <property type="protein sequence ID" value="SNZ18303.1"/>
    <property type="molecule type" value="Genomic_DNA"/>
</dbReference>
<dbReference type="Proteomes" id="UP000219453">
    <property type="component" value="Unassembled WGS sequence"/>
</dbReference>
<accession>A0A285PAP8</accession>
<keyword evidence="2" id="KW-1185">Reference proteome</keyword>
<proteinExistence type="predicted"/>
<dbReference type="Gene3D" id="1.10.10.10">
    <property type="entry name" value="Winged helix-like DNA-binding domain superfamily/Winged helix DNA-binding domain"/>
    <property type="match status" value="1"/>
</dbReference>
<organism evidence="1 2">
    <name type="scientific">Natronoarchaeum philippinense</name>
    <dbReference type="NCBI Taxonomy" id="558529"/>
    <lineage>
        <taxon>Archaea</taxon>
        <taxon>Methanobacteriati</taxon>
        <taxon>Methanobacteriota</taxon>
        <taxon>Stenosarchaea group</taxon>
        <taxon>Halobacteria</taxon>
        <taxon>Halobacteriales</taxon>
        <taxon>Natronoarchaeaceae</taxon>
    </lineage>
</organism>
<reference evidence="1 2" key="1">
    <citation type="submission" date="2017-09" db="EMBL/GenBank/DDBJ databases">
        <authorList>
            <person name="Ehlers B."/>
            <person name="Leendertz F.H."/>
        </authorList>
    </citation>
    <scope>NUCLEOTIDE SEQUENCE [LARGE SCALE GENOMIC DNA]</scope>
    <source>
        <strain evidence="1 2">DSM 27208</strain>
    </source>
</reference>
<name>A0A285PAP8_NATPI</name>
<protein>
    <submittedName>
        <fullName evidence="1">Uncharacterized protein</fullName>
    </submittedName>
</protein>
<evidence type="ECO:0000313" key="2">
    <source>
        <dbReference type="Proteomes" id="UP000219453"/>
    </source>
</evidence>
<evidence type="ECO:0000313" key="1">
    <source>
        <dbReference type="EMBL" id="SNZ18303.1"/>
    </source>
</evidence>
<sequence>MTTVTDQSEIPDDVKTLPHTAKLVYRVLADADEPLRATEVADRCAIPERTARDALQRLAEQTNSVDRRPITGREHLFLVA</sequence>
<dbReference type="InterPro" id="IPR036388">
    <property type="entry name" value="WH-like_DNA-bd_sf"/>
</dbReference>
<gene>
    <name evidence="1" type="ORF">SAMN06269185_3326</name>
</gene>